<comment type="caution">
    <text evidence="2">The sequence shown here is derived from an EMBL/GenBank/DDBJ whole genome shotgun (WGS) entry which is preliminary data.</text>
</comment>
<feature type="compositionally biased region" description="Low complexity" evidence="1">
    <location>
        <begin position="168"/>
        <end position="181"/>
    </location>
</feature>
<protein>
    <submittedName>
        <fullName evidence="2">Uncharacterized protein</fullName>
    </submittedName>
</protein>
<feature type="compositionally biased region" description="Low complexity" evidence="1">
    <location>
        <begin position="65"/>
        <end position="77"/>
    </location>
</feature>
<dbReference type="AlphaFoldDB" id="A0A8T0H711"/>
<feature type="region of interest" description="Disordered" evidence="1">
    <location>
        <begin position="1"/>
        <end position="181"/>
    </location>
</feature>
<accession>A0A8T0H711</accession>
<evidence type="ECO:0000256" key="1">
    <source>
        <dbReference type="SAM" id="MobiDB-lite"/>
    </source>
</evidence>
<dbReference type="EMBL" id="CM026429">
    <property type="protein sequence ID" value="KAG0564862.1"/>
    <property type="molecule type" value="Genomic_DNA"/>
</dbReference>
<gene>
    <name evidence="2" type="ORF">KC19_8G145900</name>
</gene>
<feature type="compositionally biased region" description="Polar residues" evidence="1">
    <location>
        <begin position="91"/>
        <end position="105"/>
    </location>
</feature>
<name>A0A8T0H711_CERPU</name>
<evidence type="ECO:0000313" key="2">
    <source>
        <dbReference type="EMBL" id="KAG0564862.1"/>
    </source>
</evidence>
<evidence type="ECO:0000313" key="3">
    <source>
        <dbReference type="Proteomes" id="UP000822688"/>
    </source>
</evidence>
<organism evidence="2 3">
    <name type="scientific">Ceratodon purpureus</name>
    <name type="common">Fire moss</name>
    <name type="synonym">Dicranum purpureum</name>
    <dbReference type="NCBI Taxonomy" id="3225"/>
    <lineage>
        <taxon>Eukaryota</taxon>
        <taxon>Viridiplantae</taxon>
        <taxon>Streptophyta</taxon>
        <taxon>Embryophyta</taxon>
        <taxon>Bryophyta</taxon>
        <taxon>Bryophytina</taxon>
        <taxon>Bryopsida</taxon>
        <taxon>Dicranidae</taxon>
        <taxon>Pseudoditrichales</taxon>
        <taxon>Ditrichaceae</taxon>
        <taxon>Ceratodon</taxon>
    </lineage>
</organism>
<feature type="compositionally biased region" description="Polar residues" evidence="1">
    <location>
        <begin position="115"/>
        <end position="134"/>
    </location>
</feature>
<sequence length="181" mass="20519">MNSRYRTQPPATSGYRITALHANHYLPETTKSRAHTKETRSNSLRPHGNPTHEPNRNSSTHNPRFRTQTTRFQTHQQYQHKTHTTTTLHTSSSRKGSSDLTSASSKDTDCLHTKPNATQTAVTYRSEEQNSTPTDYHPILPPNRKHRCSRSPQHSPTPRNLPPPSPRPQASSSPSPHRNPR</sequence>
<reference evidence="2" key="1">
    <citation type="submission" date="2020-06" db="EMBL/GenBank/DDBJ databases">
        <title>WGS assembly of Ceratodon purpureus strain R40.</title>
        <authorList>
            <person name="Carey S.B."/>
            <person name="Jenkins J."/>
            <person name="Shu S."/>
            <person name="Lovell J.T."/>
            <person name="Sreedasyam A."/>
            <person name="Maumus F."/>
            <person name="Tiley G.P."/>
            <person name="Fernandez-Pozo N."/>
            <person name="Barry K."/>
            <person name="Chen C."/>
            <person name="Wang M."/>
            <person name="Lipzen A."/>
            <person name="Daum C."/>
            <person name="Saski C.A."/>
            <person name="Payton A.C."/>
            <person name="Mcbreen J.C."/>
            <person name="Conrad R.E."/>
            <person name="Kollar L.M."/>
            <person name="Olsson S."/>
            <person name="Huttunen S."/>
            <person name="Landis J.B."/>
            <person name="Wickett N.J."/>
            <person name="Johnson M.G."/>
            <person name="Rensing S.A."/>
            <person name="Grimwood J."/>
            <person name="Schmutz J."/>
            <person name="Mcdaniel S.F."/>
        </authorList>
    </citation>
    <scope>NUCLEOTIDE SEQUENCE</scope>
    <source>
        <strain evidence="2">R40</strain>
    </source>
</reference>
<keyword evidence="3" id="KW-1185">Reference proteome</keyword>
<feature type="non-terminal residue" evidence="2">
    <location>
        <position position="181"/>
    </location>
</feature>
<dbReference type="Proteomes" id="UP000822688">
    <property type="component" value="Chromosome 8"/>
</dbReference>
<feature type="compositionally biased region" description="Polar residues" evidence="1">
    <location>
        <begin position="1"/>
        <end position="11"/>
    </location>
</feature>
<proteinExistence type="predicted"/>